<evidence type="ECO:0000313" key="3">
    <source>
        <dbReference type="Proteomes" id="UP000315252"/>
    </source>
</evidence>
<dbReference type="InterPro" id="IPR013424">
    <property type="entry name" value="Ice-binding_C"/>
</dbReference>
<dbReference type="AlphaFoldDB" id="A0A545TF41"/>
<evidence type="ECO:0000313" key="2">
    <source>
        <dbReference type="EMBL" id="TQV75820.1"/>
    </source>
</evidence>
<keyword evidence="3" id="KW-1185">Reference proteome</keyword>
<gene>
    <name evidence="2" type="ORF">FKG95_23200</name>
</gene>
<accession>A0A545TF41</accession>
<comment type="caution">
    <text evidence="2">The sequence shown here is derived from an EMBL/GenBank/DDBJ whole genome shotgun (WGS) entry which is preliminary data.</text>
</comment>
<feature type="domain" description="Ice-binding protein C-terminal" evidence="1">
    <location>
        <begin position="72"/>
        <end position="95"/>
    </location>
</feature>
<protein>
    <submittedName>
        <fullName evidence="2">PEP-CTERM sorting domain-containing protein</fullName>
    </submittedName>
</protein>
<dbReference type="OrthoDB" id="8758244at2"/>
<evidence type="ECO:0000259" key="1">
    <source>
        <dbReference type="Pfam" id="PF07589"/>
    </source>
</evidence>
<organism evidence="2 3">
    <name type="scientific">Denitrobaculum tricleocarpae</name>
    <dbReference type="NCBI Taxonomy" id="2591009"/>
    <lineage>
        <taxon>Bacteria</taxon>
        <taxon>Pseudomonadati</taxon>
        <taxon>Pseudomonadota</taxon>
        <taxon>Alphaproteobacteria</taxon>
        <taxon>Rhodospirillales</taxon>
        <taxon>Rhodospirillaceae</taxon>
        <taxon>Denitrobaculum</taxon>
    </lineage>
</organism>
<dbReference type="RefSeq" id="WP_142898807.1">
    <property type="nucleotide sequence ID" value="NZ_ML660060.1"/>
</dbReference>
<proteinExistence type="predicted"/>
<dbReference type="NCBIfam" id="TIGR02595">
    <property type="entry name" value="PEP_CTERM"/>
    <property type="match status" value="1"/>
</dbReference>
<name>A0A545TF41_9PROT</name>
<sequence>MPGLTYDGNQFHFITESDPGGLNNVNLFSFDSFVDLVNFNVASSGFPPDLAPAVGISGFIMFIPPEEPPQTQVPESETFLLFGFGLAGLVFGRRRVKAQTRSFGYAVRSSS</sequence>
<reference evidence="2 3" key="1">
    <citation type="submission" date="2019-06" db="EMBL/GenBank/DDBJ databases">
        <title>Whole genome sequence for Rhodospirillaceae sp. R148.</title>
        <authorList>
            <person name="Wang G."/>
        </authorList>
    </citation>
    <scope>NUCLEOTIDE SEQUENCE [LARGE SCALE GENOMIC DNA]</scope>
    <source>
        <strain evidence="2 3">R148</strain>
    </source>
</reference>
<dbReference type="EMBL" id="VHSH01000009">
    <property type="protein sequence ID" value="TQV75820.1"/>
    <property type="molecule type" value="Genomic_DNA"/>
</dbReference>
<dbReference type="Pfam" id="PF07589">
    <property type="entry name" value="PEP-CTERM"/>
    <property type="match status" value="1"/>
</dbReference>
<dbReference type="Proteomes" id="UP000315252">
    <property type="component" value="Unassembled WGS sequence"/>
</dbReference>